<evidence type="ECO:0000313" key="1">
    <source>
        <dbReference type="EMBL" id="KAA0043221.1"/>
    </source>
</evidence>
<sequence>MAQVEEKGSKNGRDDYTEDATVSFKGLPVLRSKTGRWRACSFIVGDYKFRDLKTVKKTVENCFRSLQILHFHGIPGQNKDTLKVITP</sequence>
<dbReference type="EMBL" id="SSTE01015327">
    <property type="protein sequence ID" value="KAA0043221.1"/>
    <property type="molecule type" value="Genomic_DNA"/>
</dbReference>
<evidence type="ECO:0000313" key="3">
    <source>
        <dbReference type="Proteomes" id="UP000321393"/>
    </source>
</evidence>
<evidence type="ECO:0000313" key="2">
    <source>
        <dbReference type="EMBL" id="TYK21343.1"/>
    </source>
</evidence>
<gene>
    <name evidence="2" type="ORF">E5676_scaffold1814G00110</name>
    <name evidence="1" type="ORF">E6C27_scaffold110G001000</name>
</gene>
<accession>A0A5D3DCP8</accession>
<reference evidence="3 4" key="1">
    <citation type="submission" date="2019-08" db="EMBL/GenBank/DDBJ databases">
        <title>Draft genome sequences of two oriental melons (Cucumis melo L. var makuwa).</title>
        <authorList>
            <person name="Kwon S.-Y."/>
        </authorList>
    </citation>
    <scope>NUCLEOTIDE SEQUENCE [LARGE SCALE GENOMIC DNA]</scope>
    <source>
        <strain evidence="4">cv. Chang Bougi</strain>
        <strain evidence="3">cv. SW 3</strain>
        <tissue evidence="2">Leaf</tissue>
    </source>
</reference>
<dbReference type="Proteomes" id="UP000321393">
    <property type="component" value="Unassembled WGS sequence"/>
</dbReference>
<comment type="caution">
    <text evidence="2">The sequence shown here is derived from an EMBL/GenBank/DDBJ whole genome shotgun (WGS) entry which is preliminary data.</text>
</comment>
<organism evidence="2 4">
    <name type="scientific">Cucumis melo var. makuwa</name>
    <name type="common">Oriental melon</name>
    <dbReference type="NCBI Taxonomy" id="1194695"/>
    <lineage>
        <taxon>Eukaryota</taxon>
        <taxon>Viridiplantae</taxon>
        <taxon>Streptophyta</taxon>
        <taxon>Embryophyta</taxon>
        <taxon>Tracheophyta</taxon>
        <taxon>Spermatophyta</taxon>
        <taxon>Magnoliopsida</taxon>
        <taxon>eudicotyledons</taxon>
        <taxon>Gunneridae</taxon>
        <taxon>Pentapetalae</taxon>
        <taxon>rosids</taxon>
        <taxon>fabids</taxon>
        <taxon>Cucurbitales</taxon>
        <taxon>Cucurbitaceae</taxon>
        <taxon>Benincaseae</taxon>
        <taxon>Cucumis</taxon>
    </lineage>
</organism>
<dbReference type="Proteomes" id="UP000321947">
    <property type="component" value="Unassembled WGS sequence"/>
</dbReference>
<dbReference type="AlphaFoldDB" id="A0A5D3DCP8"/>
<dbReference type="EMBL" id="SSTD01005705">
    <property type="protein sequence ID" value="TYK21343.1"/>
    <property type="molecule type" value="Genomic_DNA"/>
</dbReference>
<protein>
    <submittedName>
        <fullName evidence="2">Protein NRT1/ PTR FAMILY 5.2-like</fullName>
    </submittedName>
</protein>
<proteinExistence type="predicted"/>
<dbReference type="OrthoDB" id="1898501at2759"/>
<name>A0A5D3DCP8_CUCMM</name>
<dbReference type="STRING" id="1194695.A0A5D3DCP8"/>
<evidence type="ECO:0000313" key="4">
    <source>
        <dbReference type="Proteomes" id="UP000321947"/>
    </source>
</evidence>